<feature type="transmembrane region" description="Helical" evidence="8">
    <location>
        <begin position="306"/>
        <end position="330"/>
    </location>
</feature>
<dbReference type="GO" id="GO:1990961">
    <property type="term" value="P:xenobiotic detoxification by transmembrane export across the plasma membrane"/>
    <property type="evidence" value="ECO:0007669"/>
    <property type="project" value="InterPro"/>
</dbReference>
<feature type="transmembrane region" description="Helical" evidence="8">
    <location>
        <begin position="46"/>
        <end position="65"/>
    </location>
</feature>
<evidence type="ECO:0000256" key="5">
    <source>
        <dbReference type="ARBA" id="ARBA00022692"/>
    </source>
</evidence>
<dbReference type="Pfam" id="PF07690">
    <property type="entry name" value="MFS_1"/>
    <property type="match status" value="1"/>
</dbReference>
<feature type="transmembrane region" description="Helical" evidence="8">
    <location>
        <begin position="342"/>
        <end position="362"/>
    </location>
</feature>
<evidence type="ECO:0000256" key="6">
    <source>
        <dbReference type="ARBA" id="ARBA00022989"/>
    </source>
</evidence>
<keyword evidence="8" id="KW-0997">Cell inner membrane</keyword>
<evidence type="ECO:0000313" key="10">
    <source>
        <dbReference type="Proteomes" id="UP000232693"/>
    </source>
</evidence>
<dbReference type="Gene3D" id="1.20.1720.10">
    <property type="entry name" value="Multidrug resistance protein D"/>
    <property type="match status" value="1"/>
</dbReference>
<dbReference type="PANTHER" id="PTHR23502">
    <property type="entry name" value="MAJOR FACILITATOR SUPERFAMILY"/>
    <property type="match status" value="1"/>
</dbReference>
<dbReference type="GO" id="GO:0042910">
    <property type="term" value="F:xenobiotic transmembrane transporter activity"/>
    <property type="evidence" value="ECO:0007669"/>
    <property type="project" value="InterPro"/>
</dbReference>
<dbReference type="GO" id="GO:0015385">
    <property type="term" value="F:sodium:proton antiporter activity"/>
    <property type="evidence" value="ECO:0007669"/>
    <property type="project" value="TreeGrafter"/>
</dbReference>
<dbReference type="InterPro" id="IPR011701">
    <property type="entry name" value="MFS"/>
</dbReference>
<evidence type="ECO:0000313" key="9">
    <source>
        <dbReference type="EMBL" id="AUD79585.1"/>
    </source>
</evidence>
<feature type="transmembrane region" description="Helical" evidence="8">
    <location>
        <begin position="249"/>
        <end position="267"/>
    </location>
</feature>
<keyword evidence="10" id="KW-1185">Reference proteome</keyword>
<feature type="transmembrane region" description="Helical" evidence="8">
    <location>
        <begin position="279"/>
        <end position="300"/>
    </location>
</feature>
<feature type="transmembrane region" description="Helical" evidence="8">
    <location>
        <begin position="106"/>
        <end position="123"/>
    </location>
</feature>
<evidence type="ECO:0000256" key="2">
    <source>
        <dbReference type="ARBA" id="ARBA00006236"/>
    </source>
</evidence>
<keyword evidence="4" id="KW-1003">Cell membrane</keyword>
<dbReference type="Proteomes" id="UP000232693">
    <property type="component" value="Chromosome"/>
</dbReference>
<dbReference type="CDD" id="cd17320">
    <property type="entry name" value="MFS_MdfA_MDR_like"/>
    <property type="match status" value="1"/>
</dbReference>
<comment type="similarity">
    <text evidence="2 8">Belongs to the major facilitator superfamily. Bcr/CmlA family.</text>
</comment>
<evidence type="ECO:0000256" key="4">
    <source>
        <dbReference type="ARBA" id="ARBA00022475"/>
    </source>
</evidence>
<dbReference type="InterPro" id="IPR004812">
    <property type="entry name" value="Efflux_drug-R_Bcr/CmlA"/>
</dbReference>
<name>A0A2K9A6X3_9GAMM</name>
<dbReference type="KEGG" id="kpd:CW740_10165"/>
<keyword evidence="3 8" id="KW-0813">Transport</keyword>
<accession>A0A2K9A6X3</accession>
<feature type="transmembrane region" description="Helical" evidence="8">
    <location>
        <begin position="368"/>
        <end position="387"/>
    </location>
</feature>
<evidence type="ECO:0000256" key="7">
    <source>
        <dbReference type="ARBA" id="ARBA00023136"/>
    </source>
</evidence>
<feature type="transmembrane region" description="Helical" evidence="8">
    <location>
        <begin position="162"/>
        <end position="182"/>
    </location>
</feature>
<keyword evidence="5 8" id="KW-0812">Transmembrane</keyword>
<gene>
    <name evidence="9" type="ORF">CW740_10165</name>
</gene>
<feature type="transmembrane region" description="Helical" evidence="8">
    <location>
        <begin position="77"/>
        <end position="94"/>
    </location>
</feature>
<dbReference type="AlphaFoldDB" id="A0A2K9A6X3"/>
<dbReference type="InterPro" id="IPR020846">
    <property type="entry name" value="MFS_dom"/>
</dbReference>
<dbReference type="PROSITE" id="PS50850">
    <property type="entry name" value="MFS"/>
    <property type="match status" value="1"/>
</dbReference>
<dbReference type="NCBIfam" id="TIGR00710">
    <property type="entry name" value="efflux_Bcr_CflA"/>
    <property type="match status" value="1"/>
</dbReference>
<dbReference type="RefSeq" id="WP_106647392.1">
    <property type="nucleotide sequence ID" value="NZ_BMGO01000001.1"/>
</dbReference>
<evidence type="ECO:0000256" key="3">
    <source>
        <dbReference type="ARBA" id="ARBA00022448"/>
    </source>
</evidence>
<dbReference type="SUPFAM" id="SSF103473">
    <property type="entry name" value="MFS general substrate transporter"/>
    <property type="match status" value="1"/>
</dbReference>
<dbReference type="EMBL" id="CP025120">
    <property type="protein sequence ID" value="AUD79585.1"/>
    <property type="molecule type" value="Genomic_DNA"/>
</dbReference>
<comment type="subcellular location">
    <subcellularLocation>
        <location evidence="8">Cell inner membrane</location>
        <topology evidence="8">Multi-pass membrane protein</topology>
    </subcellularLocation>
    <subcellularLocation>
        <location evidence="1">Cell membrane</location>
        <topology evidence="1">Multi-pass membrane protein</topology>
    </subcellularLocation>
</comment>
<dbReference type="PANTHER" id="PTHR23502:SF132">
    <property type="entry name" value="POLYAMINE TRANSPORTER 2-RELATED"/>
    <property type="match status" value="1"/>
</dbReference>
<protein>
    <recommendedName>
        <fullName evidence="8">Bcr/CflA family efflux transporter</fullName>
    </recommendedName>
</protein>
<evidence type="ECO:0000256" key="1">
    <source>
        <dbReference type="ARBA" id="ARBA00004651"/>
    </source>
</evidence>
<sequence length="394" mass="42857">MIRSKINVAHLLPLLASMVAITPLAIDMYLPAMPIIAKELGTSSSAIQVSLSLYLAGYALGMMLFGPIADRIGRRKVALVGLTGFIITSLLLAFTESINEFLTYRFVQAAFGSGATVVVPGIIRDLYKEHTAKGLSYVSLIMMVAPMIAPGIGSFILELSVWRTIFLSLAGYAVMILLLVIWKLPKNLPLRSDRKWLHEFASNYKLVFSHPASRLNIISSMMGSFGFFCYITTISFVYIEYFGVSEGKFSILFGANVVALMITNIINTRTVERAGSARMLMIGTIIANVFALTLVLVTVFDWSLYWTVGALFPLIGSLALITVNSDGLILNQFPQQTGTATAVIGTLRFGSGALAGPILALLFDGTPLNFAILMFASVAIVMIVQLIRRRLSLS</sequence>
<proteinExistence type="inferred from homology"/>
<feature type="transmembrane region" description="Helical" evidence="8">
    <location>
        <begin position="135"/>
        <end position="156"/>
    </location>
</feature>
<dbReference type="GO" id="GO:0005886">
    <property type="term" value="C:plasma membrane"/>
    <property type="evidence" value="ECO:0007669"/>
    <property type="project" value="UniProtKB-SubCell"/>
</dbReference>
<feature type="transmembrane region" description="Helical" evidence="8">
    <location>
        <begin position="215"/>
        <end position="237"/>
    </location>
</feature>
<feature type="transmembrane region" description="Helical" evidence="8">
    <location>
        <begin position="7"/>
        <end position="26"/>
    </location>
</feature>
<dbReference type="InterPro" id="IPR036259">
    <property type="entry name" value="MFS_trans_sf"/>
</dbReference>
<dbReference type="OrthoDB" id="9814303at2"/>
<keyword evidence="6 8" id="KW-1133">Transmembrane helix</keyword>
<evidence type="ECO:0000256" key="8">
    <source>
        <dbReference type="RuleBase" id="RU365088"/>
    </source>
</evidence>
<reference evidence="9 10" key="1">
    <citation type="submission" date="2017-12" db="EMBL/GenBank/DDBJ databases">
        <title>Kangiella profundi FT102 completed genome.</title>
        <authorList>
            <person name="Xu J."/>
            <person name="Wang J."/>
            <person name="Lu Y."/>
        </authorList>
    </citation>
    <scope>NUCLEOTIDE SEQUENCE [LARGE SCALE GENOMIC DNA]</scope>
    <source>
        <strain evidence="9 10">FT102</strain>
    </source>
</reference>
<keyword evidence="7 8" id="KW-0472">Membrane</keyword>
<organism evidence="9 10">
    <name type="scientific">Kangiella profundi</name>
    <dbReference type="NCBI Taxonomy" id="1561924"/>
    <lineage>
        <taxon>Bacteria</taxon>
        <taxon>Pseudomonadati</taxon>
        <taxon>Pseudomonadota</taxon>
        <taxon>Gammaproteobacteria</taxon>
        <taxon>Kangiellales</taxon>
        <taxon>Kangiellaceae</taxon>
        <taxon>Kangiella</taxon>
    </lineage>
</organism>